<organism evidence="8 9">
    <name type="scientific">Stylosanthes scabra</name>
    <dbReference type="NCBI Taxonomy" id="79078"/>
    <lineage>
        <taxon>Eukaryota</taxon>
        <taxon>Viridiplantae</taxon>
        <taxon>Streptophyta</taxon>
        <taxon>Embryophyta</taxon>
        <taxon>Tracheophyta</taxon>
        <taxon>Spermatophyta</taxon>
        <taxon>Magnoliopsida</taxon>
        <taxon>eudicotyledons</taxon>
        <taxon>Gunneridae</taxon>
        <taxon>Pentapetalae</taxon>
        <taxon>rosids</taxon>
        <taxon>fabids</taxon>
        <taxon>Fabales</taxon>
        <taxon>Fabaceae</taxon>
        <taxon>Papilionoideae</taxon>
        <taxon>50 kb inversion clade</taxon>
        <taxon>dalbergioids sensu lato</taxon>
        <taxon>Dalbergieae</taxon>
        <taxon>Pterocarpus clade</taxon>
        <taxon>Stylosanthes</taxon>
    </lineage>
</organism>
<evidence type="ECO:0000256" key="2">
    <source>
        <dbReference type="ARBA" id="ARBA00023015"/>
    </source>
</evidence>
<keyword evidence="2" id="KW-0805">Transcription regulation</keyword>
<keyword evidence="4" id="KW-0804">Transcription</keyword>
<evidence type="ECO:0000256" key="6">
    <source>
        <dbReference type="SAM" id="MobiDB-lite"/>
    </source>
</evidence>
<dbReference type="Pfam" id="PF03634">
    <property type="entry name" value="TCP"/>
    <property type="match status" value="1"/>
</dbReference>
<dbReference type="EMBL" id="JASCZI010151287">
    <property type="protein sequence ID" value="MED6171711.1"/>
    <property type="molecule type" value="Genomic_DNA"/>
</dbReference>
<dbReference type="InterPro" id="IPR005333">
    <property type="entry name" value="Transcription_factor_TCP"/>
</dbReference>
<dbReference type="PANTHER" id="PTHR31072:SF254">
    <property type="entry name" value="TCP FAMILY TRANSCRIPTION FACTOR"/>
    <property type="match status" value="1"/>
</dbReference>
<feature type="compositionally biased region" description="Low complexity" evidence="6">
    <location>
        <begin position="146"/>
        <end position="158"/>
    </location>
</feature>
<dbReference type="PANTHER" id="PTHR31072">
    <property type="entry name" value="TRANSCRIPTION FACTOR TCP4-RELATED"/>
    <property type="match status" value="1"/>
</dbReference>
<sequence>MFDPSSSSSHQAPLLFPETAVPTNLTVADYATMIQRRDYSNYGDAGGVFGGQNLLTKKGGGGGGGGKKDRHSKIYTSQGLRDRRVRLSSEIARKFFDLQDMLEYDKASNTLQWLFTKSENAIRDLARTKQEHSSIPDQNYWLTFFSPSPKNAKSSNNKDSSRDKRPTTTTSKKDNTRFPPPHHQQEQLHDPILLRNNFMNLEIPHHQEASFNNQSSLCSHHSPPKWKIY</sequence>
<feature type="region of interest" description="Disordered" evidence="6">
    <location>
        <begin position="146"/>
        <end position="189"/>
    </location>
</feature>
<feature type="domain" description="TCP" evidence="7">
    <location>
        <begin position="67"/>
        <end position="125"/>
    </location>
</feature>
<evidence type="ECO:0000256" key="4">
    <source>
        <dbReference type="ARBA" id="ARBA00023163"/>
    </source>
</evidence>
<evidence type="ECO:0000259" key="7">
    <source>
        <dbReference type="PROSITE" id="PS51369"/>
    </source>
</evidence>
<evidence type="ECO:0000256" key="5">
    <source>
        <dbReference type="ARBA" id="ARBA00023242"/>
    </source>
</evidence>
<keyword evidence="5" id="KW-0539">Nucleus</keyword>
<evidence type="ECO:0000256" key="3">
    <source>
        <dbReference type="ARBA" id="ARBA00023125"/>
    </source>
</evidence>
<accession>A0ABU6VEI0</accession>
<evidence type="ECO:0000313" key="9">
    <source>
        <dbReference type="Proteomes" id="UP001341840"/>
    </source>
</evidence>
<proteinExistence type="predicted"/>
<comment type="caution">
    <text evidence="8">The sequence shown here is derived from an EMBL/GenBank/DDBJ whole genome shotgun (WGS) entry which is preliminary data.</text>
</comment>
<evidence type="ECO:0000256" key="1">
    <source>
        <dbReference type="ARBA" id="ARBA00004123"/>
    </source>
</evidence>
<gene>
    <name evidence="8" type="ORF">PIB30_043346</name>
</gene>
<dbReference type="InterPro" id="IPR017887">
    <property type="entry name" value="TF_TCP_subgr"/>
</dbReference>
<feature type="compositionally biased region" description="Basic and acidic residues" evidence="6">
    <location>
        <begin position="159"/>
        <end position="176"/>
    </location>
</feature>
<comment type="subcellular location">
    <subcellularLocation>
        <location evidence="1">Nucleus</location>
    </subcellularLocation>
</comment>
<keyword evidence="9" id="KW-1185">Reference proteome</keyword>
<evidence type="ECO:0000313" key="8">
    <source>
        <dbReference type="EMBL" id="MED6171711.1"/>
    </source>
</evidence>
<reference evidence="8 9" key="1">
    <citation type="journal article" date="2023" name="Plants (Basel)">
        <title>Bridging the Gap: Combining Genomics and Transcriptomics Approaches to Understand Stylosanthes scabra, an Orphan Legume from the Brazilian Caatinga.</title>
        <authorList>
            <person name="Ferreira-Neto J.R.C."/>
            <person name="da Silva M.D."/>
            <person name="Binneck E."/>
            <person name="de Melo N.F."/>
            <person name="da Silva R.H."/>
            <person name="de Melo A.L.T.M."/>
            <person name="Pandolfi V."/>
            <person name="Bustamante F.O."/>
            <person name="Brasileiro-Vidal A.C."/>
            <person name="Benko-Iseppon A.M."/>
        </authorList>
    </citation>
    <scope>NUCLEOTIDE SEQUENCE [LARGE SCALE GENOMIC DNA]</scope>
    <source>
        <tissue evidence="8">Leaves</tissue>
    </source>
</reference>
<dbReference type="PROSITE" id="PS51369">
    <property type="entry name" value="TCP"/>
    <property type="match status" value="1"/>
</dbReference>
<dbReference type="Proteomes" id="UP001341840">
    <property type="component" value="Unassembled WGS sequence"/>
</dbReference>
<protein>
    <recommendedName>
        <fullName evidence="7">TCP domain-containing protein</fullName>
    </recommendedName>
</protein>
<name>A0ABU6VEI0_9FABA</name>
<keyword evidence="3" id="KW-0238">DNA-binding</keyword>